<dbReference type="InterPro" id="IPR004480">
    <property type="entry name" value="Monothiol_GRX-rel"/>
</dbReference>
<comment type="caution">
    <text evidence="8">The sequence shown here is derived from an EMBL/GenBank/DDBJ whole genome shotgun (WGS) entry which is preliminary data.</text>
</comment>
<dbReference type="Proteomes" id="UP000733744">
    <property type="component" value="Unassembled WGS sequence"/>
</dbReference>
<name>A0ABY3C776_9GAMM</name>
<evidence type="ECO:0000256" key="5">
    <source>
        <dbReference type="ARBA" id="ARBA00023284"/>
    </source>
</evidence>
<keyword evidence="1" id="KW-0001">2Fe-2S</keyword>
<dbReference type="PROSITE" id="PS51354">
    <property type="entry name" value="GLUTAREDOXIN_2"/>
    <property type="match status" value="1"/>
</dbReference>
<dbReference type="Pfam" id="PF00462">
    <property type="entry name" value="Glutaredoxin"/>
    <property type="match status" value="1"/>
</dbReference>
<keyword evidence="3" id="KW-0408">Iron</keyword>
<accession>A0ABY3C776</accession>
<evidence type="ECO:0000256" key="1">
    <source>
        <dbReference type="ARBA" id="ARBA00022714"/>
    </source>
</evidence>
<evidence type="ECO:0000256" key="6">
    <source>
        <dbReference type="RuleBase" id="RU003860"/>
    </source>
</evidence>
<keyword evidence="4" id="KW-0411">Iron-sulfur</keyword>
<dbReference type="Pfam" id="PF01722">
    <property type="entry name" value="BolA"/>
    <property type="match status" value="1"/>
</dbReference>
<dbReference type="NCBIfam" id="TIGR00365">
    <property type="entry name" value="Grx4 family monothiol glutaredoxin"/>
    <property type="match status" value="1"/>
</dbReference>
<protein>
    <submittedName>
        <fullName evidence="8">Grx4 family monothiol glutaredoxin</fullName>
    </submittedName>
</protein>
<evidence type="ECO:0000259" key="7">
    <source>
        <dbReference type="Pfam" id="PF00462"/>
    </source>
</evidence>
<dbReference type="InterPro" id="IPR002634">
    <property type="entry name" value="BolA"/>
</dbReference>
<dbReference type="InterPro" id="IPR002109">
    <property type="entry name" value="Glutaredoxin"/>
</dbReference>
<comment type="similarity">
    <text evidence="6">Belongs to the BolA/IbaG family.</text>
</comment>
<evidence type="ECO:0000256" key="2">
    <source>
        <dbReference type="ARBA" id="ARBA00022723"/>
    </source>
</evidence>
<dbReference type="Gene3D" id="3.40.30.10">
    <property type="entry name" value="Glutaredoxin"/>
    <property type="match status" value="1"/>
</dbReference>
<organism evidence="8 9">
    <name type="scientific">Candidatus Methylobacter oryzae</name>
    <dbReference type="NCBI Taxonomy" id="2497749"/>
    <lineage>
        <taxon>Bacteria</taxon>
        <taxon>Pseudomonadati</taxon>
        <taxon>Pseudomonadota</taxon>
        <taxon>Gammaproteobacteria</taxon>
        <taxon>Methylococcales</taxon>
        <taxon>Methylococcaceae</taxon>
        <taxon>Methylobacter</taxon>
    </lineage>
</organism>
<keyword evidence="5" id="KW-0676">Redox-active center</keyword>
<dbReference type="InterPro" id="IPR036249">
    <property type="entry name" value="Thioredoxin-like_sf"/>
</dbReference>
<dbReference type="SUPFAM" id="SSF52833">
    <property type="entry name" value="Thioredoxin-like"/>
    <property type="match status" value="1"/>
</dbReference>
<dbReference type="PANTHER" id="PTHR10293:SF72">
    <property type="entry name" value="MONOTHIOL GLUTAREDOXIN-S14, CHLOROPLASTIC"/>
    <property type="match status" value="1"/>
</dbReference>
<evidence type="ECO:0000313" key="9">
    <source>
        <dbReference type="Proteomes" id="UP000733744"/>
    </source>
</evidence>
<proteinExistence type="inferred from homology"/>
<dbReference type="CDD" id="cd03028">
    <property type="entry name" value="GRX_PICOT_like"/>
    <property type="match status" value="1"/>
</dbReference>
<dbReference type="SUPFAM" id="SSF82657">
    <property type="entry name" value="BolA-like"/>
    <property type="match status" value="1"/>
</dbReference>
<keyword evidence="9" id="KW-1185">Reference proteome</keyword>
<dbReference type="PANTHER" id="PTHR10293">
    <property type="entry name" value="GLUTAREDOXIN FAMILY MEMBER"/>
    <property type="match status" value="1"/>
</dbReference>
<reference evidence="8 9" key="1">
    <citation type="journal article" date="2019" name="Antonie Van Leeuwenhoek">
        <title>Description of 'Ca. Methylobacter oryzae' KRF1, a novel species from the environmentally important Methylobacter clade 2.</title>
        <authorList>
            <person name="Khatri K."/>
            <person name="Mohite J.A."/>
            <person name="Pandit P.S."/>
            <person name="Bahulikar R."/>
            <person name="Rahalkar M.C."/>
        </authorList>
    </citation>
    <scope>NUCLEOTIDE SEQUENCE [LARGE SCALE GENOMIC DNA]</scope>
    <source>
        <strain evidence="8 9">KRF1</strain>
    </source>
</reference>
<feature type="domain" description="Glutaredoxin" evidence="7">
    <location>
        <begin position="16"/>
        <end position="80"/>
    </location>
</feature>
<dbReference type="InterPro" id="IPR033658">
    <property type="entry name" value="GRX_PICOT-like"/>
</dbReference>
<dbReference type="EMBL" id="RYFG02000111">
    <property type="protein sequence ID" value="TRW91496.1"/>
    <property type="molecule type" value="Genomic_DNA"/>
</dbReference>
<dbReference type="RefSeq" id="WP_127027842.1">
    <property type="nucleotide sequence ID" value="NZ_RYFG02000111.1"/>
</dbReference>
<dbReference type="Gene3D" id="3.30.300.90">
    <property type="entry name" value="BolA-like"/>
    <property type="match status" value="1"/>
</dbReference>
<evidence type="ECO:0000313" key="8">
    <source>
        <dbReference type="EMBL" id="TRW91496.1"/>
    </source>
</evidence>
<gene>
    <name evidence="8" type="primary">grxD</name>
    <name evidence="8" type="ORF">EKO24_016405</name>
</gene>
<evidence type="ECO:0000256" key="3">
    <source>
        <dbReference type="ARBA" id="ARBA00023004"/>
    </source>
</evidence>
<sequence length="202" mass="21947">MRTEDKIRAQLAAQPIIIYMKGVPSNPQCGFSAKAVGILNATNIPYAYVNVLEAPFIREKLPSISHWPTYPQLFVNEELVGGCDIIEEMSNNGTLLPLLQSAKPKKTEAASDALSSGEVEQLVKQGIDDAKVMIEGEGCDLTITVVSAQFNDLTIVKKQQLVLATLKDPLASGKLHAVSVKAFTPDQWQEKQQASGLLQIQS</sequence>
<dbReference type="InterPro" id="IPR036065">
    <property type="entry name" value="BolA-like_sf"/>
</dbReference>
<evidence type="ECO:0000256" key="4">
    <source>
        <dbReference type="ARBA" id="ARBA00023014"/>
    </source>
</evidence>
<keyword evidence="2" id="KW-0479">Metal-binding</keyword>